<accession>A0A562V2E6</accession>
<keyword evidence="3" id="KW-1185">Reference proteome</keyword>
<evidence type="ECO:0000313" key="3">
    <source>
        <dbReference type="Proteomes" id="UP000321617"/>
    </source>
</evidence>
<proteinExistence type="predicted"/>
<keyword evidence="1" id="KW-0812">Transmembrane</keyword>
<feature type="transmembrane region" description="Helical" evidence="1">
    <location>
        <begin position="81"/>
        <end position="106"/>
    </location>
</feature>
<reference evidence="2 3" key="1">
    <citation type="journal article" date="2013" name="Stand. Genomic Sci.">
        <title>Genomic Encyclopedia of Type Strains, Phase I: The one thousand microbial genomes (KMG-I) project.</title>
        <authorList>
            <person name="Kyrpides N.C."/>
            <person name="Woyke T."/>
            <person name="Eisen J.A."/>
            <person name="Garrity G."/>
            <person name="Lilburn T.G."/>
            <person name="Beck B.J."/>
            <person name="Whitman W.B."/>
            <person name="Hugenholtz P."/>
            <person name="Klenk H.P."/>
        </authorList>
    </citation>
    <scope>NUCLEOTIDE SEQUENCE [LARGE SCALE GENOMIC DNA]</scope>
    <source>
        <strain evidence="2 3">DSM 45044</strain>
    </source>
</reference>
<evidence type="ECO:0000313" key="2">
    <source>
        <dbReference type="EMBL" id="TWJ12080.1"/>
    </source>
</evidence>
<dbReference type="AlphaFoldDB" id="A0A562V2E6"/>
<comment type="caution">
    <text evidence="2">The sequence shown here is derived from an EMBL/GenBank/DDBJ whole genome shotgun (WGS) entry which is preliminary data.</text>
</comment>
<organism evidence="2 3">
    <name type="scientific">Stackebrandtia albiflava</name>
    <dbReference type="NCBI Taxonomy" id="406432"/>
    <lineage>
        <taxon>Bacteria</taxon>
        <taxon>Bacillati</taxon>
        <taxon>Actinomycetota</taxon>
        <taxon>Actinomycetes</taxon>
        <taxon>Glycomycetales</taxon>
        <taxon>Glycomycetaceae</taxon>
        <taxon>Stackebrandtia</taxon>
    </lineage>
</organism>
<name>A0A562V2E6_9ACTN</name>
<sequence length="319" mass="33935">MVLYEFLFQLVTGTLITGALGIGVAEAFAVVSTQVSLADRTGAVHRVFMAAMFLLASVVATAGTLLVILIVHFVLDTDPPGFGVMLTRAVATGLVVAAVAVFGTAIRYHRLWRDILDLEIDGHISADTLRLFSRINAAPFAPVAVLTGFVVAGWPAMDRPIHVQLGSFLGLFVGSGLAAYALAARYRRANLISLVIGILLRPDSPARRAVWTTTGDNRALTTLRRGILRLAPMSGRSSGVTTRLGEALRRYESVDAAALCDRRLRPHLDVLLLDSLPLLLDPGEPDQGRTEKAVDTALRALDGLGAETGSVRLPAPPTG</sequence>
<dbReference type="RefSeq" id="WP_147138903.1">
    <property type="nucleotide sequence ID" value="NZ_BAABIJ010000002.1"/>
</dbReference>
<dbReference type="EMBL" id="VLLL01000006">
    <property type="protein sequence ID" value="TWJ12080.1"/>
    <property type="molecule type" value="Genomic_DNA"/>
</dbReference>
<keyword evidence="1" id="KW-0472">Membrane</keyword>
<evidence type="ECO:0000256" key="1">
    <source>
        <dbReference type="SAM" id="Phobius"/>
    </source>
</evidence>
<feature type="transmembrane region" description="Helical" evidence="1">
    <location>
        <begin position="52"/>
        <end position="75"/>
    </location>
</feature>
<feature type="transmembrane region" description="Helical" evidence="1">
    <location>
        <begin position="137"/>
        <end position="157"/>
    </location>
</feature>
<protein>
    <submittedName>
        <fullName evidence="2">Uncharacterized protein</fullName>
    </submittedName>
</protein>
<feature type="transmembrane region" description="Helical" evidence="1">
    <location>
        <begin position="163"/>
        <end position="183"/>
    </location>
</feature>
<feature type="transmembrane region" description="Helical" evidence="1">
    <location>
        <begin position="6"/>
        <end position="31"/>
    </location>
</feature>
<keyword evidence="1" id="KW-1133">Transmembrane helix</keyword>
<dbReference type="Proteomes" id="UP000321617">
    <property type="component" value="Unassembled WGS sequence"/>
</dbReference>
<gene>
    <name evidence="2" type="ORF">LX16_2828</name>
</gene>